<accession>A0A6L5G606</accession>
<dbReference type="InterPro" id="IPR050109">
    <property type="entry name" value="HTH-type_TetR-like_transc_reg"/>
</dbReference>
<dbReference type="RefSeq" id="WP_153024246.1">
    <property type="nucleotide sequence ID" value="NZ_WIAO01000004.1"/>
</dbReference>
<feature type="domain" description="HTH tetR-type" evidence="5">
    <location>
        <begin position="8"/>
        <end position="67"/>
    </location>
</feature>
<gene>
    <name evidence="6" type="ORF">GFD30_05775</name>
</gene>
<proteinExistence type="predicted"/>
<dbReference type="AlphaFoldDB" id="A0A6L5G606"/>
<reference evidence="6 7" key="1">
    <citation type="submission" date="2019-10" db="EMBL/GenBank/DDBJ databases">
        <title>Glycomyces albidus sp. nov., a novel actinomycete isolated from rhizosphere soil of wheat (Triticum aestivum L.).</title>
        <authorList>
            <person name="Qian L."/>
        </authorList>
    </citation>
    <scope>NUCLEOTIDE SEQUENCE [LARGE SCALE GENOMIC DNA]</scope>
    <source>
        <strain evidence="6 7">NEAU-7082</strain>
    </source>
</reference>
<organism evidence="6 7">
    <name type="scientific">Glycomyces albidus</name>
    <dbReference type="NCBI Taxonomy" id="2656774"/>
    <lineage>
        <taxon>Bacteria</taxon>
        <taxon>Bacillati</taxon>
        <taxon>Actinomycetota</taxon>
        <taxon>Actinomycetes</taxon>
        <taxon>Glycomycetales</taxon>
        <taxon>Glycomycetaceae</taxon>
        <taxon>Glycomyces</taxon>
    </lineage>
</organism>
<protein>
    <submittedName>
        <fullName evidence="6">TetR family transcriptional regulator</fullName>
    </submittedName>
</protein>
<dbReference type="InterPro" id="IPR009057">
    <property type="entry name" value="Homeodomain-like_sf"/>
</dbReference>
<dbReference type="SUPFAM" id="SSF48498">
    <property type="entry name" value="Tetracyclin repressor-like, C-terminal domain"/>
    <property type="match status" value="1"/>
</dbReference>
<keyword evidence="7" id="KW-1185">Reference proteome</keyword>
<dbReference type="GO" id="GO:0003700">
    <property type="term" value="F:DNA-binding transcription factor activity"/>
    <property type="evidence" value="ECO:0007669"/>
    <property type="project" value="TreeGrafter"/>
</dbReference>
<evidence type="ECO:0000313" key="6">
    <source>
        <dbReference type="EMBL" id="MQM25087.1"/>
    </source>
</evidence>
<sequence length="186" mass="19761">MTRRPDPDRTAERLIDAAARVFTERGPAAGMAEVAAAAGVGRATLYRYFPSRDALLQGLVEAAAAEVERRVADADVASVDVREGLARICRGYMAAGARFAFLARLDDEPHKDPDLDRRLREPVRALLERGVAEGELRGDLGVDTLFAMFTALVSQALRQLAGGGLGPERAAAAVVSLFLDGASARG</sequence>
<dbReference type="PROSITE" id="PS50977">
    <property type="entry name" value="HTH_TETR_2"/>
    <property type="match status" value="1"/>
</dbReference>
<evidence type="ECO:0000256" key="4">
    <source>
        <dbReference type="PROSITE-ProRule" id="PRU00335"/>
    </source>
</evidence>
<evidence type="ECO:0000259" key="5">
    <source>
        <dbReference type="PROSITE" id="PS50977"/>
    </source>
</evidence>
<comment type="caution">
    <text evidence="6">The sequence shown here is derived from an EMBL/GenBank/DDBJ whole genome shotgun (WGS) entry which is preliminary data.</text>
</comment>
<dbReference type="InterPro" id="IPR001647">
    <property type="entry name" value="HTH_TetR"/>
</dbReference>
<evidence type="ECO:0000256" key="3">
    <source>
        <dbReference type="ARBA" id="ARBA00023163"/>
    </source>
</evidence>
<dbReference type="Gene3D" id="1.10.357.10">
    <property type="entry name" value="Tetracycline Repressor, domain 2"/>
    <property type="match status" value="1"/>
</dbReference>
<dbReference type="Proteomes" id="UP000477750">
    <property type="component" value="Unassembled WGS sequence"/>
</dbReference>
<evidence type="ECO:0000313" key="7">
    <source>
        <dbReference type="Proteomes" id="UP000477750"/>
    </source>
</evidence>
<dbReference type="PANTHER" id="PTHR30055">
    <property type="entry name" value="HTH-TYPE TRANSCRIPTIONAL REGULATOR RUTR"/>
    <property type="match status" value="1"/>
</dbReference>
<dbReference type="PRINTS" id="PR00455">
    <property type="entry name" value="HTHTETR"/>
</dbReference>
<dbReference type="InterPro" id="IPR036271">
    <property type="entry name" value="Tet_transcr_reg_TetR-rel_C_sf"/>
</dbReference>
<dbReference type="EMBL" id="WIAO01000004">
    <property type="protein sequence ID" value="MQM25087.1"/>
    <property type="molecule type" value="Genomic_DNA"/>
</dbReference>
<keyword evidence="2 4" id="KW-0238">DNA-binding</keyword>
<name>A0A6L5G606_9ACTN</name>
<dbReference type="Pfam" id="PF00440">
    <property type="entry name" value="TetR_N"/>
    <property type="match status" value="1"/>
</dbReference>
<keyword evidence="1" id="KW-0805">Transcription regulation</keyword>
<evidence type="ECO:0000256" key="2">
    <source>
        <dbReference type="ARBA" id="ARBA00023125"/>
    </source>
</evidence>
<evidence type="ECO:0000256" key="1">
    <source>
        <dbReference type="ARBA" id="ARBA00023015"/>
    </source>
</evidence>
<feature type="DNA-binding region" description="H-T-H motif" evidence="4">
    <location>
        <begin position="30"/>
        <end position="49"/>
    </location>
</feature>
<dbReference type="SUPFAM" id="SSF46689">
    <property type="entry name" value="Homeodomain-like"/>
    <property type="match status" value="1"/>
</dbReference>
<dbReference type="GO" id="GO:0000976">
    <property type="term" value="F:transcription cis-regulatory region binding"/>
    <property type="evidence" value="ECO:0007669"/>
    <property type="project" value="TreeGrafter"/>
</dbReference>
<dbReference type="PANTHER" id="PTHR30055:SF234">
    <property type="entry name" value="HTH-TYPE TRANSCRIPTIONAL REGULATOR BETI"/>
    <property type="match status" value="1"/>
</dbReference>
<keyword evidence="3" id="KW-0804">Transcription</keyword>